<keyword evidence="4 5" id="KW-0472">Membrane</keyword>
<dbReference type="EMBL" id="JARJLG010000138">
    <property type="protein sequence ID" value="KAJ7738232.1"/>
    <property type="molecule type" value="Genomic_DNA"/>
</dbReference>
<proteinExistence type="predicted"/>
<dbReference type="AlphaFoldDB" id="A0AAD7IBD8"/>
<dbReference type="GO" id="GO:0000324">
    <property type="term" value="C:fungal-type vacuole"/>
    <property type="evidence" value="ECO:0007669"/>
    <property type="project" value="TreeGrafter"/>
</dbReference>
<feature type="transmembrane region" description="Helical" evidence="5">
    <location>
        <begin position="54"/>
        <end position="74"/>
    </location>
</feature>
<reference evidence="6" key="1">
    <citation type="submission" date="2023-03" db="EMBL/GenBank/DDBJ databases">
        <title>Massive genome expansion in bonnet fungi (Mycena s.s.) driven by repeated elements and novel gene families across ecological guilds.</title>
        <authorList>
            <consortium name="Lawrence Berkeley National Laboratory"/>
            <person name="Harder C.B."/>
            <person name="Miyauchi S."/>
            <person name="Viragh M."/>
            <person name="Kuo A."/>
            <person name="Thoen E."/>
            <person name="Andreopoulos B."/>
            <person name="Lu D."/>
            <person name="Skrede I."/>
            <person name="Drula E."/>
            <person name="Henrissat B."/>
            <person name="Morin E."/>
            <person name="Kohler A."/>
            <person name="Barry K."/>
            <person name="LaButti K."/>
            <person name="Morin E."/>
            <person name="Salamov A."/>
            <person name="Lipzen A."/>
            <person name="Mereny Z."/>
            <person name="Hegedus B."/>
            <person name="Baldrian P."/>
            <person name="Stursova M."/>
            <person name="Weitz H."/>
            <person name="Taylor A."/>
            <person name="Grigoriev I.V."/>
            <person name="Nagy L.G."/>
            <person name="Martin F."/>
            <person name="Kauserud H."/>
        </authorList>
    </citation>
    <scope>NUCLEOTIDE SEQUENCE</scope>
    <source>
        <strain evidence="6">CBHHK188m</strain>
    </source>
</reference>
<evidence type="ECO:0000313" key="6">
    <source>
        <dbReference type="EMBL" id="KAJ7738232.1"/>
    </source>
</evidence>
<feature type="transmembrane region" description="Helical" evidence="5">
    <location>
        <begin position="129"/>
        <end position="152"/>
    </location>
</feature>
<feature type="transmembrane region" description="Helical" evidence="5">
    <location>
        <begin position="164"/>
        <end position="187"/>
    </location>
</feature>
<gene>
    <name evidence="6" type="ORF">DFH07DRAFT_984393</name>
</gene>
<protein>
    <submittedName>
        <fullName evidence="6">RTA1-like protein</fullName>
    </submittedName>
</protein>
<name>A0AAD7IBD8_9AGAR</name>
<feature type="transmembrane region" description="Helical" evidence="5">
    <location>
        <begin position="208"/>
        <end position="230"/>
    </location>
</feature>
<keyword evidence="7" id="KW-1185">Reference proteome</keyword>
<organism evidence="6 7">
    <name type="scientific">Mycena maculata</name>
    <dbReference type="NCBI Taxonomy" id="230809"/>
    <lineage>
        <taxon>Eukaryota</taxon>
        <taxon>Fungi</taxon>
        <taxon>Dikarya</taxon>
        <taxon>Basidiomycota</taxon>
        <taxon>Agaricomycotina</taxon>
        <taxon>Agaricomycetes</taxon>
        <taxon>Agaricomycetidae</taxon>
        <taxon>Agaricales</taxon>
        <taxon>Marasmiineae</taxon>
        <taxon>Mycenaceae</taxon>
        <taxon>Mycena</taxon>
    </lineage>
</organism>
<dbReference type="Pfam" id="PF04479">
    <property type="entry name" value="RTA1"/>
    <property type="match status" value="1"/>
</dbReference>
<evidence type="ECO:0000256" key="3">
    <source>
        <dbReference type="ARBA" id="ARBA00022989"/>
    </source>
</evidence>
<evidence type="ECO:0000256" key="5">
    <source>
        <dbReference type="SAM" id="Phobius"/>
    </source>
</evidence>
<evidence type="ECO:0000256" key="2">
    <source>
        <dbReference type="ARBA" id="ARBA00022692"/>
    </source>
</evidence>
<dbReference type="InterPro" id="IPR007568">
    <property type="entry name" value="RTA1"/>
</dbReference>
<accession>A0AAD7IBD8</accession>
<feature type="transmembrane region" description="Helical" evidence="5">
    <location>
        <begin position="86"/>
        <end position="108"/>
    </location>
</feature>
<sequence length="318" mass="34307">MLSPLSIRDNNTTAADDAQYGYVPSQTIAIIFLALFGLSTLLHYGQAMYYRVWWLLPTATLCGIGELIGWSGRLWSSISPTASDPYMIQVSTTIIAPTPLLAASFMILSRVVLQLGTSYSRLTPKWFTIIFLPCDLTALVVQGVGGGIASAASDLAGANVGANIMLGGITFQFLVIIVFTLVAGDFLNRYLRDQPLRTDGSTRGALTARLKLMLSALAFSTLVLIVRSVYRIVELSTGWEGVVIHTQVYFDVFDAAMVVLAIFTLNVAHPGRLLLPPVQDRGKPADTDMDAVELLRGANRKGRGKDLESSASSSVEAL</sequence>
<dbReference type="Proteomes" id="UP001215280">
    <property type="component" value="Unassembled WGS sequence"/>
</dbReference>
<evidence type="ECO:0000256" key="1">
    <source>
        <dbReference type="ARBA" id="ARBA00004141"/>
    </source>
</evidence>
<feature type="transmembrane region" description="Helical" evidence="5">
    <location>
        <begin position="242"/>
        <end position="265"/>
    </location>
</feature>
<keyword evidence="3 5" id="KW-1133">Transmembrane helix</keyword>
<feature type="transmembrane region" description="Helical" evidence="5">
    <location>
        <begin position="20"/>
        <end position="42"/>
    </location>
</feature>
<comment type="caution">
    <text evidence="6">The sequence shown here is derived from an EMBL/GenBank/DDBJ whole genome shotgun (WGS) entry which is preliminary data.</text>
</comment>
<comment type="subcellular location">
    <subcellularLocation>
        <location evidence="1">Membrane</location>
        <topology evidence="1">Multi-pass membrane protein</topology>
    </subcellularLocation>
</comment>
<evidence type="ECO:0000256" key="4">
    <source>
        <dbReference type="ARBA" id="ARBA00023136"/>
    </source>
</evidence>
<keyword evidence="2 5" id="KW-0812">Transmembrane</keyword>
<dbReference type="PANTHER" id="PTHR31465:SF9">
    <property type="entry name" value="SPHINGOID LONG-CHAIN BASE TRANSPORTER RSB1"/>
    <property type="match status" value="1"/>
</dbReference>
<dbReference type="GO" id="GO:0005886">
    <property type="term" value="C:plasma membrane"/>
    <property type="evidence" value="ECO:0007669"/>
    <property type="project" value="TreeGrafter"/>
</dbReference>
<dbReference type="PANTHER" id="PTHR31465">
    <property type="entry name" value="PROTEIN RTA1-RELATED"/>
    <property type="match status" value="1"/>
</dbReference>
<evidence type="ECO:0000313" key="7">
    <source>
        <dbReference type="Proteomes" id="UP001215280"/>
    </source>
</evidence>